<dbReference type="AlphaFoldDB" id="A0A4T0WVL3"/>
<gene>
    <name evidence="1" type="ORF">CANINC_004786</name>
</gene>
<sequence>MNNAIDIQRQLLERTHGIQQIMSLIPIFLRHPLYQLKSRDGYHEWNMLVSSQLNQLGYDLDKYFLTGDLSIPREIDSNDPVVQNLVDVLENAMLKVVHASIDPTLRTRYALKTQASGAELLKHIRADCENVTNREIAQLLQNLCRWTSVGCDTSDTKVRSSLRKLVLLSNRDPFVDKLAGIMFTLMMKNKVAEFRVLDANIDSTLSSAMREVRDLESSVKTVPSDKY</sequence>
<dbReference type="Proteomes" id="UP000307173">
    <property type="component" value="Unassembled WGS sequence"/>
</dbReference>
<reference evidence="1 2" key="1">
    <citation type="journal article" date="2019" name="Front. Genet.">
        <title>Whole-Genome Sequencing of the Opportunistic Yeast Pathogen Candida inconspicua Uncovers Its Hybrid Origin.</title>
        <authorList>
            <person name="Mixao V."/>
            <person name="Hansen A.P."/>
            <person name="Saus E."/>
            <person name="Boekhout T."/>
            <person name="Lass-Florl C."/>
            <person name="Gabaldon T."/>
        </authorList>
    </citation>
    <scope>NUCLEOTIDE SEQUENCE [LARGE SCALE GENOMIC DNA]</scope>
    <source>
        <strain evidence="1 2">CBS 180</strain>
    </source>
</reference>
<accession>A0A4T0WVL3</accession>
<dbReference type="Pfam" id="PF17241">
    <property type="entry name" value="Retrotran_gag_4"/>
    <property type="match status" value="1"/>
</dbReference>
<proteinExistence type="predicted"/>
<dbReference type="InterPro" id="IPR035179">
    <property type="entry name" value="DUF5314"/>
</dbReference>
<organism evidence="1 2">
    <name type="scientific">Pichia inconspicua</name>
    <dbReference type="NCBI Taxonomy" id="52247"/>
    <lineage>
        <taxon>Eukaryota</taxon>
        <taxon>Fungi</taxon>
        <taxon>Dikarya</taxon>
        <taxon>Ascomycota</taxon>
        <taxon>Saccharomycotina</taxon>
        <taxon>Pichiomycetes</taxon>
        <taxon>Pichiales</taxon>
        <taxon>Pichiaceae</taxon>
        <taxon>Pichia</taxon>
    </lineage>
</organism>
<dbReference type="EMBL" id="SELW01000665">
    <property type="protein sequence ID" value="TID14140.1"/>
    <property type="molecule type" value="Genomic_DNA"/>
</dbReference>
<evidence type="ECO:0000313" key="2">
    <source>
        <dbReference type="Proteomes" id="UP000307173"/>
    </source>
</evidence>
<protein>
    <submittedName>
        <fullName evidence="1">Uncharacterized protein</fullName>
    </submittedName>
</protein>
<comment type="caution">
    <text evidence="1">The sequence shown here is derived from an EMBL/GenBank/DDBJ whole genome shotgun (WGS) entry which is preliminary data.</text>
</comment>
<evidence type="ECO:0000313" key="1">
    <source>
        <dbReference type="EMBL" id="TID14140.1"/>
    </source>
</evidence>
<keyword evidence="2" id="KW-1185">Reference proteome</keyword>
<name>A0A4T0WVL3_9ASCO</name>